<dbReference type="RefSeq" id="WP_379713842.1">
    <property type="nucleotide sequence ID" value="NZ_JBHTBS010000008.1"/>
</dbReference>
<feature type="domain" description="Xylose isomerase-like TIM barrel" evidence="2">
    <location>
        <begin position="28"/>
        <end position="267"/>
    </location>
</feature>
<gene>
    <name evidence="3" type="ORF">ACFQY0_14865</name>
</gene>
<accession>A0ABW2L7U5</accession>
<dbReference type="SUPFAM" id="SSF51658">
    <property type="entry name" value="Xylose isomerase-like"/>
    <property type="match status" value="1"/>
</dbReference>
<dbReference type="EMBL" id="JBHTBS010000008">
    <property type="protein sequence ID" value="MFC7338474.1"/>
    <property type="molecule type" value="Genomic_DNA"/>
</dbReference>
<dbReference type="PANTHER" id="PTHR43489:SF7">
    <property type="entry name" value="3-DEHYDRO-D-GULOSIDE 4-EPIMERASE-RELATED"/>
    <property type="match status" value="1"/>
</dbReference>
<organism evidence="3 4">
    <name type="scientific">Haloferula chungangensis</name>
    <dbReference type="NCBI Taxonomy" id="1048331"/>
    <lineage>
        <taxon>Bacteria</taxon>
        <taxon>Pseudomonadati</taxon>
        <taxon>Verrucomicrobiota</taxon>
        <taxon>Verrucomicrobiia</taxon>
        <taxon>Verrucomicrobiales</taxon>
        <taxon>Verrucomicrobiaceae</taxon>
        <taxon>Haloferula</taxon>
    </lineage>
</organism>
<dbReference type="InterPro" id="IPR036237">
    <property type="entry name" value="Xyl_isomerase-like_sf"/>
</dbReference>
<protein>
    <submittedName>
        <fullName evidence="3">TIM barrel protein</fullName>
    </submittedName>
</protein>
<evidence type="ECO:0000256" key="1">
    <source>
        <dbReference type="ARBA" id="ARBA00023235"/>
    </source>
</evidence>
<evidence type="ECO:0000313" key="4">
    <source>
        <dbReference type="Proteomes" id="UP001596472"/>
    </source>
</evidence>
<dbReference type="InterPro" id="IPR050417">
    <property type="entry name" value="Sugar_Epim/Isomerase"/>
</dbReference>
<name>A0ABW2L7U5_9BACT</name>
<dbReference type="InterPro" id="IPR013022">
    <property type="entry name" value="Xyl_isomerase-like_TIM-brl"/>
</dbReference>
<sequence length="272" mass="28871">MRTAVTLSRVAESAAGPFVFHDPLAEGFKKAASAGFDDVELFFPGPDAVELDAVKALCDQHGLGVAAVGTGAGMVKHGLSLTDPDPAKRDAALEFIQAMIEFGGKLGAPAILGSMQGRWGGEVSRDQALGWLADALRLAGETAGRFGVPFIYEPLNRYESNLINHQAVGAKWIEAESLSNIVLLADLFHMNIEEVDLAQAILDGGRHIGHVHYADSNRQAMGFGHTDPAPIIAALNEVGYRGTISAEVFPLPDAETAARQTIQSIRQFLPGC</sequence>
<proteinExistence type="predicted"/>
<dbReference type="Gene3D" id="3.20.20.150">
    <property type="entry name" value="Divalent-metal-dependent TIM barrel enzymes"/>
    <property type="match status" value="1"/>
</dbReference>
<evidence type="ECO:0000313" key="3">
    <source>
        <dbReference type="EMBL" id="MFC7338474.1"/>
    </source>
</evidence>
<evidence type="ECO:0000259" key="2">
    <source>
        <dbReference type="Pfam" id="PF01261"/>
    </source>
</evidence>
<dbReference type="Proteomes" id="UP001596472">
    <property type="component" value="Unassembled WGS sequence"/>
</dbReference>
<reference evidence="4" key="1">
    <citation type="journal article" date="2019" name="Int. J. Syst. Evol. Microbiol.">
        <title>The Global Catalogue of Microorganisms (GCM) 10K type strain sequencing project: providing services to taxonomists for standard genome sequencing and annotation.</title>
        <authorList>
            <consortium name="The Broad Institute Genomics Platform"/>
            <consortium name="The Broad Institute Genome Sequencing Center for Infectious Disease"/>
            <person name="Wu L."/>
            <person name="Ma J."/>
        </authorList>
    </citation>
    <scope>NUCLEOTIDE SEQUENCE [LARGE SCALE GENOMIC DNA]</scope>
    <source>
        <strain evidence="4">CGMCC 4.1467</strain>
    </source>
</reference>
<dbReference type="Pfam" id="PF01261">
    <property type="entry name" value="AP_endonuc_2"/>
    <property type="match status" value="1"/>
</dbReference>
<keyword evidence="4" id="KW-1185">Reference proteome</keyword>
<comment type="caution">
    <text evidence="3">The sequence shown here is derived from an EMBL/GenBank/DDBJ whole genome shotgun (WGS) entry which is preliminary data.</text>
</comment>
<keyword evidence="1" id="KW-0413">Isomerase</keyword>
<dbReference type="PANTHER" id="PTHR43489">
    <property type="entry name" value="ISOMERASE"/>
    <property type="match status" value="1"/>
</dbReference>